<dbReference type="EMBL" id="JAKRRY010000045">
    <property type="protein sequence ID" value="MCW8348702.1"/>
    <property type="molecule type" value="Genomic_DNA"/>
</dbReference>
<keyword evidence="2" id="KW-1185">Reference proteome</keyword>
<evidence type="ECO:0000313" key="2">
    <source>
        <dbReference type="Proteomes" id="UP001155587"/>
    </source>
</evidence>
<dbReference type="RefSeq" id="WP_265677301.1">
    <property type="nucleotide sequence ID" value="NZ_JAKRRY010000045.1"/>
</dbReference>
<comment type="caution">
    <text evidence="1">The sequence shown here is derived from an EMBL/GenBank/DDBJ whole genome shotgun (WGS) entry which is preliminary data.</text>
</comment>
<accession>A0A9X3CS94</accession>
<sequence length="80" mass="9335">MTFLSKHPHHLFEAECKAQVAKVNELDHIEFRFRQIYFESCSPTTNTVSITGVNHKTIDVYYDTIELISPQHLLNLFPQT</sequence>
<proteinExistence type="predicted"/>
<dbReference type="Proteomes" id="UP001155587">
    <property type="component" value="Unassembled WGS sequence"/>
</dbReference>
<protein>
    <submittedName>
        <fullName evidence="1">Uncharacterized protein</fullName>
    </submittedName>
</protein>
<name>A0A9X3CS94_9VIBR</name>
<organism evidence="1 2">
    <name type="scientific">Vibrio qingdaonensis</name>
    <dbReference type="NCBI Taxonomy" id="2829491"/>
    <lineage>
        <taxon>Bacteria</taxon>
        <taxon>Pseudomonadati</taxon>
        <taxon>Pseudomonadota</taxon>
        <taxon>Gammaproteobacteria</taxon>
        <taxon>Vibrionales</taxon>
        <taxon>Vibrionaceae</taxon>
        <taxon>Vibrio</taxon>
    </lineage>
</organism>
<reference evidence="1" key="1">
    <citation type="submission" date="2022-02" db="EMBL/GenBank/DDBJ databases">
        <title>Vibrio sp. nov, a new bacterium isolated from seawater.</title>
        <authorList>
            <person name="Yuan Y."/>
        </authorList>
    </citation>
    <scope>NUCLEOTIDE SEQUENCE</scope>
    <source>
        <strain evidence="1">ZSDZ65</strain>
    </source>
</reference>
<gene>
    <name evidence="1" type="ORF">MD535_22190</name>
</gene>
<dbReference type="AlphaFoldDB" id="A0A9X3CS94"/>
<evidence type="ECO:0000313" key="1">
    <source>
        <dbReference type="EMBL" id="MCW8348702.1"/>
    </source>
</evidence>